<protein>
    <recommendedName>
        <fullName evidence="2">DUF2797 domain-containing protein</fullName>
    </recommendedName>
</protein>
<sequence>MMSTMNKTGNLRKMRTELIQPVNYSLLLNDDAVLLNPAIGHELKLTHTGTINCVVCDRKTKKSFAQGYCYPCFTRLAQCDSCIMSPEKCHYDQGTCREPEWGEANCFQSHYVYLANSSGLKVGITRHNQIPTRWIDQGAVAAVPVMKVKSRQLSGLVEVAFKSHVADKTSWQKMLKGVIEPVDMLARRDELLDMVKEPIAELRERFGDDAIELLSDAEVIGIEYPVDTYPLKVKSFNFDKDPVVQGKLEGIKGQYLIFEGGVINIRKFGGYEVTLESDAL</sequence>
<proteinExistence type="predicted"/>
<dbReference type="InterPro" id="IPR021246">
    <property type="entry name" value="DUF2797"/>
</dbReference>
<reference evidence="1" key="1">
    <citation type="submission" date="2020-01" db="EMBL/GenBank/DDBJ databases">
        <authorList>
            <person name="Meier V. D."/>
            <person name="Meier V D."/>
        </authorList>
    </citation>
    <scope>NUCLEOTIDE SEQUENCE</scope>
    <source>
        <strain evidence="1">HLG_WM_MAG_09</strain>
    </source>
</reference>
<gene>
    <name evidence="1" type="ORF">HELGO_WM16223</name>
</gene>
<dbReference type="AlphaFoldDB" id="A0A6S6U2T9"/>
<dbReference type="EMBL" id="CACVAT010000367">
    <property type="protein sequence ID" value="CAA6822518.1"/>
    <property type="molecule type" value="Genomic_DNA"/>
</dbReference>
<name>A0A6S6U2T9_9GAMM</name>
<organism evidence="1">
    <name type="scientific">uncultured Thiotrichaceae bacterium</name>
    <dbReference type="NCBI Taxonomy" id="298394"/>
    <lineage>
        <taxon>Bacteria</taxon>
        <taxon>Pseudomonadati</taxon>
        <taxon>Pseudomonadota</taxon>
        <taxon>Gammaproteobacteria</taxon>
        <taxon>Thiotrichales</taxon>
        <taxon>Thiotrichaceae</taxon>
        <taxon>environmental samples</taxon>
    </lineage>
</organism>
<dbReference type="Pfam" id="PF10977">
    <property type="entry name" value="DUF2797"/>
    <property type="match status" value="1"/>
</dbReference>
<accession>A0A6S6U2T9</accession>
<evidence type="ECO:0000313" key="1">
    <source>
        <dbReference type="EMBL" id="CAA6822518.1"/>
    </source>
</evidence>
<evidence type="ECO:0008006" key="2">
    <source>
        <dbReference type="Google" id="ProtNLM"/>
    </source>
</evidence>